<dbReference type="Proteomes" id="UP000502415">
    <property type="component" value="Chromosome"/>
</dbReference>
<dbReference type="InterPro" id="IPR011050">
    <property type="entry name" value="Pectin_lyase_fold/virulence"/>
</dbReference>
<gene>
    <name evidence="2" type="ORF">HH212_17650</name>
</gene>
<dbReference type="InterPro" id="IPR012334">
    <property type="entry name" value="Pectin_lyas_fold"/>
</dbReference>
<dbReference type="AlphaFoldDB" id="A0A7Z2VZA3"/>
<organism evidence="2 3">
    <name type="scientific">Massilia forsythiae</name>
    <dbReference type="NCBI Taxonomy" id="2728020"/>
    <lineage>
        <taxon>Bacteria</taxon>
        <taxon>Pseudomonadati</taxon>
        <taxon>Pseudomonadota</taxon>
        <taxon>Betaproteobacteria</taxon>
        <taxon>Burkholderiales</taxon>
        <taxon>Oxalobacteraceae</taxon>
        <taxon>Telluria group</taxon>
        <taxon>Massilia</taxon>
    </lineage>
</organism>
<keyword evidence="3" id="KW-1185">Reference proteome</keyword>
<feature type="signal peptide" evidence="1">
    <location>
        <begin position="1"/>
        <end position="23"/>
    </location>
</feature>
<dbReference type="KEGG" id="mfy:HH212_17650"/>
<dbReference type="RefSeq" id="WP_170203664.1">
    <property type="nucleotide sequence ID" value="NZ_CP051685.1"/>
</dbReference>
<dbReference type="EMBL" id="CP051685">
    <property type="protein sequence ID" value="QJE01625.1"/>
    <property type="molecule type" value="Genomic_DNA"/>
</dbReference>
<sequence>MPISNLRVLSAILASSFALPSFASTLSVGPGKTYAAPCAAIARAAAGDTIEIAGGMTYSGDVCAIGKNNLTIRGVNGRARIDAAGANAQGKGTWVVIGNNVVIENVEMFGAKVPDQNGAALRLEGTNFTLRGSFIHDNENGILAGANTASNILIETTDFGHNGNGTGYTHNVYIGNVASLTFRANYSHDANGGHDLKSRAILNTIVYNRFSSTPDGQTGTTASGKPSYEIDLPNAGTSYVIGNVIEQPAGSANQTMLAYGEEGVTNPGQDLYVVNNTFLNDDTSGGTFVMPGSGVTKPVLLQNNIFAGIGTMSSQSGSLDRTNYRSIAPGFVNRIAYDLHPIASALIVDAGSAPGLSASGFALAPTAQYVHAASSETRTVSGSIDIGAYEAVAAVTTTPTVTWTTCASENGVCRFSGTTQVRYGANNAYVTKTATGSIACNNATFGDPAPNVVKSCQYAR</sequence>
<feature type="chain" id="PRO_5030985726" description="Right-handed parallel beta-helix repeat-containing protein" evidence="1">
    <location>
        <begin position="24"/>
        <end position="460"/>
    </location>
</feature>
<dbReference type="SUPFAM" id="SSF51126">
    <property type="entry name" value="Pectin lyase-like"/>
    <property type="match status" value="1"/>
</dbReference>
<keyword evidence="1" id="KW-0732">Signal</keyword>
<accession>A0A7Z2VZA3</accession>
<evidence type="ECO:0000313" key="3">
    <source>
        <dbReference type="Proteomes" id="UP000502415"/>
    </source>
</evidence>
<evidence type="ECO:0000256" key="1">
    <source>
        <dbReference type="SAM" id="SignalP"/>
    </source>
</evidence>
<evidence type="ECO:0008006" key="4">
    <source>
        <dbReference type="Google" id="ProtNLM"/>
    </source>
</evidence>
<evidence type="ECO:0000313" key="2">
    <source>
        <dbReference type="EMBL" id="QJE01625.1"/>
    </source>
</evidence>
<dbReference type="Gene3D" id="2.160.20.10">
    <property type="entry name" value="Single-stranded right-handed beta-helix, Pectin lyase-like"/>
    <property type="match status" value="1"/>
</dbReference>
<reference evidence="2 3" key="1">
    <citation type="submission" date="2020-04" db="EMBL/GenBank/DDBJ databases">
        <title>Genome sequencing of novel species.</title>
        <authorList>
            <person name="Heo J."/>
            <person name="Kim S.-J."/>
            <person name="Kim J.-S."/>
            <person name="Hong S.-B."/>
            <person name="Kwon S.-W."/>
        </authorList>
    </citation>
    <scope>NUCLEOTIDE SEQUENCE [LARGE SCALE GENOMIC DNA]</scope>
    <source>
        <strain evidence="2 3">GN2-R2</strain>
    </source>
</reference>
<name>A0A7Z2VZA3_9BURK</name>
<protein>
    <recommendedName>
        <fullName evidence="4">Right-handed parallel beta-helix repeat-containing protein</fullName>
    </recommendedName>
</protein>
<proteinExistence type="predicted"/>